<reference evidence="4" key="1">
    <citation type="submission" date="2020-10" db="EMBL/GenBank/DDBJ databases">
        <authorList>
            <person name="Gilroy R."/>
        </authorList>
    </citation>
    <scope>NUCLEOTIDE SEQUENCE</scope>
    <source>
        <strain evidence="4">ChiHile30-977</strain>
    </source>
</reference>
<dbReference type="AlphaFoldDB" id="A0A9D1CIZ5"/>
<reference evidence="4" key="2">
    <citation type="journal article" date="2021" name="PeerJ">
        <title>Extensive microbial diversity within the chicken gut microbiome revealed by metagenomics and culture.</title>
        <authorList>
            <person name="Gilroy R."/>
            <person name="Ravi A."/>
            <person name="Getino M."/>
            <person name="Pursley I."/>
            <person name="Horton D.L."/>
            <person name="Alikhan N.F."/>
            <person name="Baker D."/>
            <person name="Gharbi K."/>
            <person name="Hall N."/>
            <person name="Watson M."/>
            <person name="Adriaenssens E.M."/>
            <person name="Foster-Nyarko E."/>
            <person name="Jarju S."/>
            <person name="Secka A."/>
            <person name="Antonio M."/>
            <person name="Oren A."/>
            <person name="Chaudhuri R.R."/>
            <person name="La Ragione R."/>
            <person name="Hildebrand F."/>
            <person name="Pallen M.J."/>
        </authorList>
    </citation>
    <scope>NUCLEOTIDE SEQUENCE</scope>
    <source>
        <strain evidence="4">ChiHile30-977</strain>
    </source>
</reference>
<evidence type="ECO:0000313" key="5">
    <source>
        <dbReference type="Proteomes" id="UP000886819"/>
    </source>
</evidence>
<proteinExistence type="predicted"/>
<sequence length="252" mass="26307">MAATGDSFDPDSVYYYTVQFYGAAHTITEVRSLSHTALNVEKKNGQWNIRPGQPYEPNTAARHAEKVNQQTDTAALCAYATMDDATAFAYHGNNGRLSVRAPQGSLTVSKTVAGTGARPDDAFSFTVTLSDTAVAGAYGGMTFTDGVATFPLKHGESRTASGLPAGIHYQVREAAVAGYTASSEGASGSIPQDGAAQARFVNRKDNGNGENGGGDILTPPRTGDGARPGLWLALAALALLLSWAFGRRRSAG</sequence>
<dbReference type="Pfam" id="PF24547">
    <property type="entry name" value="DUF7601"/>
    <property type="match status" value="1"/>
</dbReference>
<name>A0A9D1CIZ5_9FIRM</name>
<protein>
    <recommendedName>
        <fullName evidence="3">DUF7601 domain-containing protein</fullName>
    </recommendedName>
</protein>
<feature type="domain" description="DUF7601" evidence="3">
    <location>
        <begin position="104"/>
        <end position="204"/>
    </location>
</feature>
<accession>A0A9D1CIZ5</accession>
<feature type="region of interest" description="Disordered" evidence="1">
    <location>
        <begin position="202"/>
        <end position="222"/>
    </location>
</feature>
<keyword evidence="2" id="KW-0472">Membrane</keyword>
<evidence type="ECO:0000259" key="3">
    <source>
        <dbReference type="Pfam" id="PF24547"/>
    </source>
</evidence>
<keyword evidence="2" id="KW-0812">Transmembrane</keyword>
<evidence type="ECO:0000313" key="4">
    <source>
        <dbReference type="EMBL" id="HIQ63651.1"/>
    </source>
</evidence>
<dbReference type="EMBL" id="DVFI01000121">
    <property type="protein sequence ID" value="HIQ63651.1"/>
    <property type="molecule type" value="Genomic_DNA"/>
</dbReference>
<evidence type="ECO:0000256" key="1">
    <source>
        <dbReference type="SAM" id="MobiDB-lite"/>
    </source>
</evidence>
<dbReference type="Proteomes" id="UP000886819">
    <property type="component" value="Unassembled WGS sequence"/>
</dbReference>
<comment type="caution">
    <text evidence="4">The sequence shown here is derived from an EMBL/GenBank/DDBJ whole genome shotgun (WGS) entry which is preliminary data.</text>
</comment>
<organism evidence="4 5">
    <name type="scientific">Candidatus Avichristensenella intestinipullorum</name>
    <dbReference type="NCBI Taxonomy" id="2840693"/>
    <lineage>
        <taxon>Bacteria</taxon>
        <taxon>Bacillati</taxon>
        <taxon>Bacillota</taxon>
        <taxon>Clostridia</taxon>
        <taxon>Candidatus Avichristensenella</taxon>
    </lineage>
</organism>
<keyword evidence="2" id="KW-1133">Transmembrane helix</keyword>
<dbReference type="InterPro" id="IPR055382">
    <property type="entry name" value="DUF7601"/>
</dbReference>
<evidence type="ECO:0000256" key="2">
    <source>
        <dbReference type="SAM" id="Phobius"/>
    </source>
</evidence>
<dbReference type="Gene3D" id="2.60.40.1140">
    <property type="entry name" value="Collagen-binding surface protein Cna, B-type domain"/>
    <property type="match status" value="1"/>
</dbReference>
<feature type="transmembrane region" description="Helical" evidence="2">
    <location>
        <begin position="229"/>
        <end position="246"/>
    </location>
</feature>
<gene>
    <name evidence="4" type="ORF">IAA66_08735</name>
</gene>